<dbReference type="GO" id="GO:0000247">
    <property type="term" value="F:C-8 sterol isomerase activity"/>
    <property type="evidence" value="ECO:0007669"/>
    <property type="project" value="TreeGrafter"/>
</dbReference>
<dbReference type="AlphaFoldDB" id="A0A9P7Z9F2"/>
<evidence type="ECO:0000313" key="16">
    <source>
        <dbReference type="EMBL" id="KAG9247781.1"/>
    </source>
</evidence>
<keyword evidence="5" id="KW-0752">Steroid biosynthesis</keyword>
<keyword evidence="17" id="KW-1185">Reference proteome</keyword>
<keyword evidence="9 13" id="KW-0472">Membrane</keyword>
<feature type="transmembrane region" description="Helical" evidence="14">
    <location>
        <begin position="152"/>
        <end position="170"/>
    </location>
</feature>
<comment type="subcellular location">
    <subcellularLocation>
        <location evidence="1">Membrane</location>
        <topology evidence="1">Multi-pass membrane protein</topology>
    </subcellularLocation>
</comment>
<dbReference type="GO" id="GO:0016126">
    <property type="term" value="P:sterol biosynthetic process"/>
    <property type="evidence" value="ECO:0007669"/>
    <property type="project" value="UniProtKB-KW"/>
</dbReference>
<feature type="domain" description="EXPERA" evidence="15">
    <location>
        <begin position="63"/>
        <end position="209"/>
    </location>
</feature>
<evidence type="ECO:0000256" key="11">
    <source>
        <dbReference type="ARBA" id="ARBA00023221"/>
    </source>
</evidence>
<evidence type="ECO:0000256" key="10">
    <source>
        <dbReference type="ARBA" id="ARBA00023166"/>
    </source>
</evidence>
<comment type="similarity">
    <text evidence="2">Belongs to the EBP family.</text>
</comment>
<evidence type="ECO:0000313" key="17">
    <source>
        <dbReference type="Proteomes" id="UP000887226"/>
    </source>
</evidence>
<dbReference type="OrthoDB" id="58557at2759"/>
<dbReference type="GO" id="GO:0004769">
    <property type="term" value="F:steroid Delta-isomerase activity"/>
    <property type="evidence" value="ECO:0007669"/>
    <property type="project" value="TreeGrafter"/>
</dbReference>
<keyword evidence="4 13" id="KW-0812">Transmembrane</keyword>
<keyword evidence="3" id="KW-0444">Lipid biosynthesis</keyword>
<feature type="transmembrane region" description="Helical" evidence="14">
    <location>
        <begin position="65"/>
        <end position="86"/>
    </location>
</feature>
<comment type="caution">
    <text evidence="16">The sequence shown here is derived from an EMBL/GenBank/DDBJ whole genome shotgun (WGS) entry which is preliminary data.</text>
</comment>
<evidence type="ECO:0000256" key="2">
    <source>
        <dbReference type="ARBA" id="ARBA00008337"/>
    </source>
</evidence>
<name>A0A9P7Z9F2_9HELO</name>
<sequence>MATTASMIGHPYLPKGAILSGGTFTANSWDVLSLIFAFGAGCTMLLGATLATARKANPRLEQSDQLLVLWFVLTGSIHCFFEGYFVSNHTVLASQSTFFAQLWKEYSLCDSRYLTSDPFLLVIESLTVTIWGPLSFLCAYLIITSSSYRHPIQALVSTGHYYGNLIYFGTSLLEDYASGKKYYRPEGMYFWGYFVGMNSIWLVIPGYCLWNSIRETSKAFSGAKLEEDGGANKIA</sequence>
<proteinExistence type="inferred from homology"/>
<protein>
    <submittedName>
        <fullName evidence="16">EBP domain-containing protein</fullName>
    </submittedName>
</protein>
<dbReference type="GO" id="GO:0047750">
    <property type="term" value="F:cholestenol delta-isomerase activity"/>
    <property type="evidence" value="ECO:0007669"/>
    <property type="project" value="InterPro"/>
</dbReference>
<keyword evidence="8" id="KW-0443">Lipid metabolism</keyword>
<feature type="transmembrane region" description="Helical" evidence="14">
    <location>
        <begin position="119"/>
        <end position="143"/>
    </location>
</feature>
<organism evidence="16 17">
    <name type="scientific">Calycina marina</name>
    <dbReference type="NCBI Taxonomy" id="1763456"/>
    <lineage>
        <taxon>Eukaryota</taxon>
        <taxon>Fungi</taxon>
        <taxon>Dikarya</taxon>
        <taxon>Ascomycota</taxon>
        <taxon>Pezizomycotina</taxon>
        <taxon>Leotiomycetes</taxon>
        <taxon>Helotiales</taxon>
        <taxon>Pezizellaceae</taxon>
        <taxon>Calycina</taxon>
    </lineage>
</organism>
<keyword evidence="6 13" id="KW-1133">Transmembrane helix</keyword>
<gene>
    <name evidence="16" type="ORF">BJ878DRAFT_134454</name>
</gene>
<evidence type="ECO:0000256" key="13">
    <source>
        <dbReference type="PROSITE-ProRule" id="PRU01087"/>
    </source>
</evidence>
<evidence type="ECO:0000256" key="9">
    <source>
        <dbReference type="ARBA" id="ARBA00023136"/>
    </source>
</evidence>
<dbReference type="Proteomes" id="UP000887226">
    <property type="component" value="Unassembled WGS sequence"/>
</dbReference>
<feature type="transmembrane region" description="Helical" evidence="14">
    <location>
        <begin position="190"/>
        <end position="210"/>
    </location>
</feature>
<feature type="transmembrane region" description="Helical" evidence="14">
    <location>
        <begin position="31"/>
        <end position="53"/>
    </location>
</feature>
<dbReference type="GO" id="GO:0016020">
    <property type="term" value="C:membrane"/>
    <property type="evidence" value="ECO:0007669"/>
    <property type="project" value="UniProtKB-SubCell"/>
</dbReference>
<accession>A0A9P7Z9F2</accession>
<dbReference type="PROSITE" id="PS51751">
    <property type="entry name" value="EXPERA"/>
    <property type="match status" value="1"/>
</dbReference>
<dbReference type="Pfam" id="PF05241">
    <property type="entry name" value="EBP"/>
    <property type="match status" value="1"/>
</dbReference>
<keyword evidence="7" id="KW-0756">Sterol biosynthesis</keyword>
<dbReference type="PANTHER" id="PTHR14207:SF0">
    <property type="entry name" value="3-BETA-HYDROXYSTEROID-DELTA(8),DELTA(7)-ISOMERASE"/>
    <property type="match status" value="1"/>
</dbReference>
<reference evidence="16" key="1">
    <citation type="journal article" date="2021" name="IMA Fungus">
        <title>Genomic characterization of three marine fungi, including Emericellopsis atlantica sp. nov. with signatures of a generalist lifestyle and marine biomass degradation.</title>
        <authorList>
            <person name="Hagestad O.C."/>
            <person name="Hou L."/>
            <person name="Andersen J.H."/>
            <person name="Hansen E.H."/>
            <person name="Altermark B."/>
            <person name="Li C."/>
            <person name="Kuhnert E."/>
            <person name="Cox R.J."/>
            <person name="Crous P.W."/>
            <person name="Spatafora J.W."/>
            <person name="Lail K."/>
            <person name="Amirebrahimi M."/>
            <person name="Lipzen A."/>
            <person name="Pangilinan J."/>
            <person name="Andreopoulos W."/>
            <person name="Hayes R.D."/>
            <person name="Ng V."/>
            <person name="Grigoriev I.V."/>
            <person name="Jackson S.A."/>
            <person name="Sutton T.D.S."/>
            <person name="Dobson A.D.W."/>
            <person name="Rama T."/>
        </authorList>
    </citation>
    <scope>NUCLEOTIDE SEQUENCE</scope>
    <source>
        <strain evidence="16">TRa3180A</strain>
    </source>
</reference>
<evidence type="ECO:0000259" key="15">
    <source>
        <dbReference type="PROSITE" id="PS51751"/>
    </source>
</evidence>
<keyword evidence="11" id="KW-0753">Steroid metabolism</keyword>
<evidence type="ECO:0000256" key="14">
    <source>
        <dbReference type="SAM" id="Phobius"/>
    </source>
</evidence>
<evidence type="ECO:0000256" key="12">
    <source>
        <dbReference type="ARBA" id="ARBA00023235"/>
    </source>
</evidence>
<dbReference type="InterPro" id="IPR033118">
    <property type="entry name" value="EXPERA"/>
</dbReference>
<dbReference type="InterPro" id="IPR007905">
    <property type="entry name" value="EBP"/>
</dbReference>
<keyword evidence="12" id="KW-0413">Isomerase</keyword>
<dbReference type="GO" id="GO:0005783">
    <property type="term" value="C:endoplasmic reticulum"/>
    <property type="evidence" value="ECO:0007669"/>
    <property type="project" value="TreeGrafter"/>
</dbReference>
<evidence type="ECO:0000256" key="3">
    <source>
        <dbReference type="ARBA" id="ARBA00022516"/>
    </source>
</evidence>
<evidence type="ECO:0000256" key="7">
    <source>
        <dbReference type="ARBA" id="ARBA00023011"/>
    </source>
</evidence>
<evidence type="ECO:0000256" key="4">
    <source>
        <dbReference type="ARBA" id="ARBA00022692"/>
    </source>
</evidence>
<evidence type="ECO:0000256" key="5">
    <source>
        <dbReference type="ARBA" id="ARBA00022955"/>
    </source>
</evidence>
<keyword evidence="10" id="KW-1207">Sterol metabolism</keyword>
<dbReference type="EMBL" id="MU253763">
    <property type="protein sequence ID" value="KAG9247781.1"/>
    <property type="molecule type" value="Genomic_DNA"/>
</dbReference>
<evidence type="ECO:0000256" key="8">
    <source>
        <dbReference type="ARBA" id="ARBA00023098"/>
    </source>
</evidence>
<evidence type="ECO:0000256" key="6">
    <source>
        <dbReference type="ARBA" id="ARBA00022989"/>
    </source>
</evidence>
<evidence type="ECO:0000256" key="1">
    <source>
        <dbReference type="ARBA" id="ARBA00004141"/>
    </source>
</evidence>
<dbReference type="PANTHER" id="PTHR14207">
    <property type="entry name" value="STEROL ISOMERASE"/>
    <property type="match status" value="1"/>
</dbReference>